<protein>
    <submittedName>
        <fullName evidence="2">Uncharacterized protein</fullName>
    </submittedName>
</protein>
<sequence length="379" mass="41274">MMHNQTLPTIPWTANKSKLIYKLLTELAKKENHVALYGVQKGNKTIGSSKSKVHKEIASVLFPELFSGNEEVLASRVKGKIEDLYSRYKKELKRITVTGGGIGGNDEDPAQSESQEDSVTFPFFAEMHRYLCGHPNAIPPLVTTGVGPAGHSVVQFQPIGEELPQVLASMEPTEPQLVTNNSVPPTTPVHSSASAEPPKATQVQVTAKKHSAKASSFAITDAAVEKAKSSIQHVQKKTFEERLGDAAEAHLELANCREAAAHCLDKQRLILDQISQVNKKRNQILAFMTANIYSVSKAKCQLRELDAQEAELQCGIKHPKVRSPSPASSSSVRPSSPIQPSSPLLPSSPLHNLSPVQAHSIEWDIEHGESLPHTDSDTF</sequence>
<dbReference type="EMBL" id="JADNYJ010000262">
    <property type="protein sequence ID" value="KAF8872550.1"/>
    <property type="molecule type" value="Genomic_DNA"/>
</dbReference>
<feature type="compositionally biased region" description="Low complexity" evidence="1">
    <location>
        <begin position="323"/>
        <end position="353"/>
    </location>
</feature>
<evidence type="ECO:0000256" key="1">
    <source>
        <dbReference type="SAM" id="MobiDB-lite"/>
    </source>
</evidence>
<reference evidence="2" key="1">
    <citation type="submission" date="2020-11" db="EMBL/GenBank/DDBJ databases">
        <authorList>
            <consortium name="DOE Joint Genome Institute"/>
            <person name="Ahrendt S."/>
            <person name="Riley R."/>
            <person name="Andreopoulos W."/>
            <person name="LaButti K."/>
            <person name="Pangilinan J."/>
            <person name="Ruiz-duenas F.J."/>
            <person name="Barrasa J.M."/>
            <person name="Sanchez-Garcia M."/>
            <person name="Camarero S."/>
            <person name="Miyauchi S."/>
            <person name="Serrano A."/>
            <person name="Linde D."/>
            <person name="Babiker R."/>
            <person name="Drula E."/>
            <person name="Ayuso-Fernandez I."/>
            <person name="Pacheco R."/>
            <person name="Padilla G."/>
            <person name="Ferreira P."/>
            <person name="Barriuso J."/>
            <person name="Kellner H."/>
            <person name="Castanera R."/>
            <person name="Alfaro M."/>
            <person name="Ramirez L."/>
            <person name="Pisabarro A.G."/>
            <person name="Kuo A."/>
            <person name="Tritt A."/>
            <person name="Lipzen A."/>
            <person name="He G."/>
            <person name="Yan M."/>
            <person name="Ng V."/>
            <person name="Cullen D."/>
            <person name="Martin F."/>
            <person name="Rosso M.-N."/>
            <person name="Henrissat B."/>
            <person name="Hibbett D."/>
            <person name="Martinez A.T."/>
            <person name="Grigoriev I.V."/>
        </authorList>
    </citation>
    <scope>NUCLEOTIDE SEQUENCE</scope>
    <source>
        <strain evidence="2">AH 44721</strain>
    </source>
</reference>
<feature type="region of interest" description="Disordered" evidence="1">
    <location>
        <begin position="317"/>
        <end position="353"/>
    </location>
</feature>
<gene>
    <name evidence="2" type="ORF">CPB84DRAFT_1799262</name>
</gene>
<accession>A0A9P5N9M6</accession>
<evidence type="ECO:0000313" key="3">
    <source>
        <dbReference type="Proteomes" id="UP000724874"/>
    </source>
</evidence>
<comment type="caution">
    <text evidence="2">The sequence shown here is derived from an EMBL/GenBank/DDBJ whole genome shotgun (WGS) entry which is preliminary data.</text>
</comment>
<evidence type="ECO:0000313" key="2">
    <source>
        <dbReference type="EMBL" id="KAF8872550.1"/>
    </source>
</evidence>
<dbReference type="OrthoDB" id="3231351at2759"/>
<organism evidence="2 3">
    <name type="scientific">Gymnopilus junonius</name>
    <name type="common">Spectacular rustgill mushroom</name>
    <name type="synonym">Gymnopilus spectabilis subsp. junonius</name>
    <dbReference type="NCBI Taxonomy" id="109634"/>
    <lineage>
        <taxon>Eukaryota</taxon>
        <taxon>Fungi</taxon>
        <taxon>Dikarya</taxon>
        <taxon>Basidiomycota</taxon>
        <taxon>Agaricomycotina</taxon>
        <taxon>Agaricomycetes</taxon>
        <taxon>Agaricomycetidae</taxon>
        <taxon>Agaricales</taxon>
        <taxon>Agaricineae</taxon>
        <taxon>Hymenogastraceae</taxon>
        <taxon>Gymnopilus</taxon>
    </lineage>
</organism>
<dbReference type="AlphaFoldDB" id="A0A9P5N9M6"/>
<dbReference type="Proteomes" id="UP000724874">
    <property type="component" value="Unassembled WGS sequence"/>
</dbReference>
<keyword evidence="3" id="KW-1185">Reference proteome</keyword>
<proteinExistence type="predicted"/>
<name>A0A9P5N9M6_GYMJU</name>